<evidence type="ECO:0000256" key="1">
    <source>
        <dbReference type="SAM" id="Coils"/>
    </source>
</evidence>
<evidence type="ECO:0000313" key="3">
    <source>
        <dbReference type="EMBL" id="SPD26654.1"/>
    </source>
</evidence>
<gene>
    <name evidence="3" type="ORF">FSB_LOCUS54536</name>
</gene>
<feature type="region of interest" description="Disordered" evidence="2">
    <location>
        <begin position="439"/>
        <end position="479"/>
    </location>
</feature>
<protein>
    <submittedName>
        <fullName evidence="3">Uncharacterized protein</fullName>
    </submittedName>
</protein>
<reference evidence="3" key="1">
    <citation type="submission" date="2018-02" db="EMBL/GenBank/DDBJ databases">
        <authorList>
            <person name="Cohen D.B."/>
            <person name="Kent A.D."/>
        </authorList>
    </citation>
    <scope>NUCLEOTIDE SEQUENCE</scope>
</reference>
<feature type="coiled-coil region" evidence="1">
    <location>
        <begin position="330"/>
        <end position="399"/>
    </location>
</feature>
<evidence type="ECO:0000256" key="2">
    <source>
        <dbReference type="SAM" id="MobiDB-lite"/>
    </source>
</evidence>
<dbReference type="AlphaFoldDB" id="A0A2N9IQR4"/>
<proteinExistence type="predicted"/>
<sequence>MAKTKKTQGKLARYVNTPEAMERFRRHYGVPDDVHLAYRFWEDAITGEPGDLIIPLVAIIEGFNLTVHDIIATYFLRTTQHEAFSLRPRDVNNTLVNSLPDTNKEMTDDFLLVRGNWYFPGHRCPTVDGKPAYKLLRYIPSARSFLLCRQVRNLAEALANPANQSPPAHDIRHMAGINLKKLLPPVRTQAVDSKPVLPLEWKRKRKGAPKGEASQADADVEVVGPFVPGPDPNSSAVLAPFWAPSLETQGERVRTDATVLRTGGSGSSTATALCEVARLLGDMDMWRKSTNQEVVNNLRRGLMMAPFELGDRFQRQAAELENSLRVATRSFEFRNEAERMRREVEAYKDQVRIATLKKDEANLKLEDTEDLLRNALEENSKAEEKFKALEAEIAAREKAAFDRGSVQAQTIMTKQLPGIYNEAFQQGWKALYSWAESDDMPQLPPLENLPYPDAPIGVPEEELPEPQPSLNEEAGPSNA</sequence>
<accession>A0A2N9IQR4</accession>
<name>A0A2N9IQR4_FAGSY</name>
<organism evidence="3">
    <name type="scientific">Fagus sylvatica</name>
    <name type="common">Beechnut</name>
    <dbReference type="NCBI Taxonomy" id="28930"/>
    <lineage>
        <taxon>Eukaryota</taxon>
        <taxon>Viridiplantae</taxon>
        <taxon>Streptophyta</taxon>
        <taxon>Embryophyta</taxon>
        <taxon>Tracheophyta</taxon>
        <taxon>Spermatophyta</taxon>
        <taxon>Magnoliopsida</taxon>
        <taxon>eudicotyledons</taxon>
        <taxon>Gunneridae</taxon>
        <taxon>Pentapetalae</taxon>
        <taxon>rosids</taxon>
        <taxon>fabids</taxon>
        <taxon>Fagales</taxon>
        <taxon>Fagaceae</taxon>
        <taxon>Fagus</taxon>
    </lineage>
</organism>
<keyword evidence="1" id="KW-0175">Coiled coil</keyword>
<dbReference type="EMBL" id="OIVN01006160">
    <property type="protein sequence ID" value="SPD26654.1"/>
    <property type="molecule type" value="Genomic_DNA"/>
</dbReference>